<protein>
    <recommendedName>
        <fullName evidence="5">Secreted protein</fullName>
    </recommendedName>
</protein>
<organism evidence="3 4">
    <name type="scientific">Actinidia rufa</name>
    <dbReference type="NCBI Taxonomy" id="165716"/>
    <lineage>
        <taxon>Eukaryota</taxon>
        <taxon>Viridiplantae</taxon>
        <taxon>Streptophyta</taxon>
        <taxon>Embryophyta</taxon>
        <taxon>Tracheophyta</taxon>
        <taxon>Spermatophyta</taxon>
        <taxon>Magnoliopsida</taxon>
        <taxon>eudicotyledons</taxon>
        <taxon>Gunneridae</taxon>
        <taxon>Pentapetalae</taxon>
        <taxon>asterids</taxon>
        <taxon>Ericales</taxon>
        <taxon>Actinidiaceae</taxon>
        <taxon>Actinidia</taxon>
    </lineage>
</organism>
<evidence type="ECO:0000256" key="1">
    <source>
        <dbReference type="SAM" id="MobiDB-lite"/>
    </source>
</evidence>
<sequence>MQRGCLFLLSPLSLSLAPLPSSHSHGEAAREESSWKNSPSVKLTSTSSVSSLPQFLNDEDEDEGKVATGDSRTDEVSRGSGLWSSSRNRERGAG</sequence>
<comment type="caution">
    <text evidence="3">The sequence shown here is derived from an EMBL/GenBank/DDBJ whole genome shotgun (WGS) entry which is preliminary data.</text>
</comment>
<proteinExistence type="predicted"/>
<evidence type="ECO:0008006" key="5">
    <source>
        <dbReference type="Google" id="ProtNLM"/>
    </source>
</evidence>
<feature type="chain" id="PRO_5029912608" description="Secreted protein" evidence="2">
    <location>
        <begin position="25"/>
        <end position="94"/>
    </location>
</feature>
<evidence type="ECO:0000256" key="2">
    <source>
        <dbReference type="SAM" id="SignalP"/>
    </source>
</evidence>
<name>A0A7J0G204_9ERIC</name>
<dbReference type="Proteomes" id="UP000585474">
    <property type="component" value="Unassembled WGS sequence"/>
</dbReference>
<keyword evidence="4" id="KW-1185">Reference proteome</keyword>
<accession>A0A7J0G204</accession>
<keyword evidence="2" id="KW-0732">Signal</keyword>
<gene>
    <name evidence="3" type="ORF">Acr_17g0003830</name>
</gene>
<feature type="compositionally biased region" description="Low complexity" evidence="1">
    <location>
        <begin position="38"/>
        <end position="53"/>
    </location>
</feature>
<feature type="compositionally biased region" description="Basic and acidic residues" evidence="1">
    <location>
        <begin position="24"/>
        <end position="34"/>
    </location>
</feature>
<dbReference type="EMBL" id="BJWL01000017">
    <property type="protein sequence ID" value="GFZ04811.1"/>
    <property type="molecule type" value="Genomic_DNA"/>
</dbReference>
<evidence type="ECO:0000313" key="4">
    <source>
        <dbReference type="Proteomes" id="UP000585474"/>
    </source>
</evidence>
<dbReference type="AlphaFoldDB" id="A0A7J0G204"/>
<feature type="signal peptide" evidence="2">
    <location>
        <begin position="1"/>
        <end position="24"/>
    </location>
</feature>
<feature type="region of interest" description="Disordered" evidence="1">
    <location>
        <begin position="15"/>
        <end position="94"/>
    </location>
</feature>
<evidence type="ECO:0000313" key="3">
    <source>
        <dbReference type="EMBL" id="GFZ04811.1"/>
    </source>
</evidence>
<reference evidence="3 4" key="1">
    <citation type="submission" date="2019-07" db="EMBL/GenBank/DDBJ databases">
        <title>De Novo Assembly of kiwifruit Actinidia rufa.</title>
        <authorList>
            <person name="Sugita-Konishi S."/>
            <person name="Sato K."/>
            <person name="Mori E."/>
            <person name="Abe Y."/>
            <person name="Kisaki G."/>
            <person name="Hamano K."/>
            <person name="Suezawa K."/>
            <person name="Otani M."/>
            <person name="Fukuda T."/>
            <person name="Manabe T."/>
            <person name="Gomi K."/>
            <person name="Tabuchi M."/>
            <person name="Akimitsu K."/>
            <person name="Kataoka I."/>
        </authorList>
    </citation>
    <scope>NUCLEOTIDE SEQUENCE [LARGE SCALE GENOMIC DNA]</scope>
    <source>
        <strain evidence="4">cv. Fuchu</strain>
    </source>
</reference>